<dbReference type="AlphaFoldDB" id="D7KWC9"/>
<accession>D7KWC9</accession>
<evidence type="ECO:0000313" key="2">
    <source>
        <dbReference type="EMBL" id="EFH63444.1"/>
    </source>
</evidence>
<dbReference type="Proteomes" id="UP000008694">
    <property type="component" value="Unassembled WGS sequence"/>
</dbReference>
<evidence type="ECO:0000313" key="3">
    <source>
        <dbReference type="Proteomes" id="UP000008694"/>
    </source>
</evidence>
<feature type="region of interest" description="Disordered" evidence="1">
    <location>
        <begin position="1"/>
        <end position="76"/>
    </location>
</feature>
<feature type="compositionally biased region" description="Basic residues" evidence="1">
    <location>
        <begin position="10"/>
        <end position="32"/>
    </location>
</feature>
<reference evidence="3" key="1">
    <citation type="journal article" date="2011" name="Nat. Genet.">
        <title>The Arabidopsis lyrata genome sequence and the basis of rapid genome size change.</title>
        <authorList>
            <person name="Hu T.T."/>
            <person name="Pattyn P."/>
            <person name="Bakker E.G."/>
            <person name="Cao J."/>
            <person name="Cheng J.-F."/>
            <person name="Clark R.M."/>
            <person name="Fahlgren N."/>
            <person name="Fawcett J.A."/>
            <person name="Grimwood J."/>
            <person name="Gundlach H."/>
            <person name="Haberer G."/>
            <person name="Hollister J.D."/>
            <person name="Ossowski S."/>
            <person name="Ottilar R.P."/>
            <person name="Salamov A.A."/>
            <person name="Schneeberger K."/>
            <person name="Spannagl M."/>
            <person name="Wang X."/>
            <person name="Yang L."/>
            <person name="Nasrallah M.E."/>
            <person name="Bergelson J."/>
            <person name="Carrington J.C."/>
            <person name="Gaut B.S."/>
            <person name="Schmutz J."/>
            <person name="Mayer K.F.X."/>
            <person name="Van de Peer Y."/>
            <person name="Grigoriev I.V."/>
            <person name="Nordborg M."/>
            <person name="Weigel D."/>
            <person name="Guo Y.-L."/>
        </authorList>
    </citation>
    <scope>NUCLEOTIDE SEQUENCE [LARGE SCALE GENOMIC DNA]</scope>
    <source>
        <strain evidence="3">cv. MN47</strain>
    </source>
</reference>
<name>D7KWC9_ARALL</name>
<gene>
    <name evidence="2" type="ORF">ARALYDRAFT_676355</name>
</gene>
<dbReference type="EMBL" id="GL348714">
    <property type="protein sequence ID" value="EFH63444.1"/>
    <property type="molecule type" value="Genomic_DNA"/>
</dbReference>
<feature type="compositionally biased region" description="Basic and acidic residues" evidence="1">
    <location>
        <begin position="59"/>
        <end position="68"/>
    </location>
</feature>
<evidence type="ECO:0000256" key="1">
    <source>
        <dbReference type="SAM" id="MobiDB-lite"/>
    </source>
</evidence>
<dbReference type="Gramene" id="Al_scaffold_0002_1505">
    <property type="protein sequence ID" value="Al_scaffold_0002_1505"/>
    <property type="gene ID" value="Al_scaffold_0002_1505"/>
</dbReference>
<proteinExistence type="predicted"/>
<protein>
    <submittedName>
        <fullName evidence="2">Predicted protein</fullName>
    </submittedName>
</protein>
<sequence>MVPKPSSNSKYRRTTGRARRNAPCHRAKKSTAHHQQETKGRIGKLKLKQRSTGGEETTETSKKEKEEPSPYAGKECCERGGGSRFVLSAVVRRENIVARRPNAREV</sequence>
<organism evidence="3">
    <name type="scientific">Arabidopsis lyrata subsp. lyrata</name>
    <name type="common">Lyre-leaved rock-cress</name>
    <dbReference type="NCBI Taxonomy" id="81972"/>
    <lineage>
        <taxon>Eukaryota</taxon>
        <taxon>Viridiplantae</taxon>
        <taxon>Streptophyta</taxon>
        <taxon>Embryophyta</taxon>
        <taxon>Tracheophyta</taxon>
        <taxon>Spermatophyta</taxon>
        <taxon>Magnoliopsida</taxon>
        <taxon>eudicotyledons</taxon>
        <taxon>Gunneridae</taxon>
        <taxon>Pentapetalae</taxon>
        <taxon>rosids</taxon>
        <taxon>malvids</taxon>
        <taxon>Brassicales</taxon>
        <taxon>Brassicaceae</taxon>
        <taxon>Camelineae</taxon>
        <taxon>Arabidopsis</taxon>
    </lineage>
</organism>
<dbReference type="HOGENOM" id="CLU_2226831_0_0_1"/>
<keyword evidence="3" id="KW-1185">Reference proteome</keyword>